<evidence type="ECO:0000313" key="2">
    <source>
        <dbReference type="EMBL" id="THW77449.1"/>
    </source>
</evidence>
<organism evidence="2 3">
    <name type="scientific">Aureobasidium pullulans</name>
    <name type="common">Black yeast</name>
    <name type="synonym">Pullularia pullulans</name>
    <dbReference type="NCBI Taxonomy" id="5580"/>
    <lineage>
        <taxon>Eukaryota</taxon>
        <taxon>Fungi</taxon>
        <taxon>Dikarya</taxon>
        <taxon>Ascomycota</taxon>
        <taxon>Pezizomycotina</taxon>
        <taxon>Dothideomycetes</taxon>
        <taxon>Dothideomycetidae</taxon>
        <taxon>Dothideales</taxon>
        <taxon>Saccotheciaceae</taxon>
        <taxon>Aureobasidium</taxon>
    </lineage>
</organism>
<accession>A0A4S9ADR1</accession>
<protein>
    <submittedName>
        <fullName evidence="2">Uncharacterized protein</fullName>
    </submittedName>
</protein>
<sequence length="120" mass="13507">MGAIGNLVPLIILFVFVGAFAFVGYQVRHHSQTALSALHLPITRLTHWQQMYVWTNDLADQGKKKMEKKNVKFSKDGMQVGVKEISEEDYADKTQRCVGIAIPYATHTFPHPGQLISTHL</sequence>
<feature type="transmembrane region" description="Helical" evidence="1">
    <location>
        <begin position="6"/>
        <end position="25"/>
    </location>
</feature>
<evidence type="ECO:0000313" key="3">
    <source>
        <dbReference type="Proteomes" id="UP000308802"/>
    </source>
</evidence>
<dbReference type="PANTHER" id="PTHR42077:SF1">
    <property type="entry name" value="YALI0F30239P"/>
    <property type="match status" value="1"/>
</dbReference>
<dbReference type="PANTHER" id="PTHR42077">
    <property type="entry name" value="YALI0F30239P"/>
    <property type="match status" value="1"/>
</dbReference>
<gene>
    <name evidence="2" type="ORF">D6D19_02266</name>
</gene>
<name>A0A4S9ADR1_AURPU</name>
<evidence type="ECO:0000256" key="1">
    <source>
        <dbReference type="SAM" id="Phobius"/>
    </source>
</evidence>
<proteinExistence type="predicted"/>
<dbReference type="AlphaFoldDB" id="A0A4S9ADR1"/>
<keyword evidence="1" id="KW-0472">Membrane</keyword>
<keyword evidence="1" id="KW-0812">Transmembrane</keyword>
<dbReference type="Proteomes" id="UP000308802">
    <property type="component" value="Unassembled WGS sequence"/>
</dbReference>
<comment type="caution">
    <text evidence="2">The sequence shown here is derived from an EMBL/GenBank/DDBJ whole genome shotgun (WGS) entry which is preliminary data.</text>
</comment>
<keyword evidence="1" id="KW-1133">Transmembrane helix</keyword>
<reference evidence="2 3" key="1">
    <citation type="submission" date="2018-10" db="EMBL/GenBank/DDBJ databases">
        <title>Fifty Aureobasidium pullulans genomes reveal a recombining polyextremotolerant generalist.</title>
        <authorList>
            <person name="Gostincar C."/>
            <person name="Turk M."/>
            <person name="Zajc J."/>
            <person name="Gunde-Cimerman N."/>
        </authorList>
    </citation>
    <scope>NUCLEOTIDE SEQUENCE [LARGE SCALE GENOMIC DNA]</scope>
    <source>
        <strain evidence="2 3">EXF-10659</strain>
    </source>
</reference>
<dbReference type="EMBL" id="QZAO01000040">
    <property type="protein sequence ID" value="THW77449.1"/>
    <property type="molecule type" value="Genomic_DNA"/>
</dbReference>